<reference evidence="1 2" key="1">
    <citation type="submission" date="2023-05" db="EMBL/GenBank/DDBJ databases">
        <title>Lithophilousrod everest ZFBP1038 complete genpme.</title>
        <authorList>
            <person name="Tian M."/>
        </authorList>
    </citation>
    <scope>NUCLEOTIDE SEQUENCE [LARGE SCALE GENOMIC DNA]</scope>
    <source>
        <strain evidence="1 2">ZFBP1038</strain>
    </source>
</reference>
<organism evidence="1 2">
    <name type="scientific">Saxibacter everestensis</name>
    <dbReference type="NCBI Taxonomy" id="2909229"/>
    <lineage>
        <taxon>Bacteria</taxon>
        <taxon>Bacillati</taxon>
        <taxon>Actinomycetota</taxon>
        <taxon>Actinomycetes</taxon>
        <taxon>Micrococcales</taxon>
        <taxon>Brevibacteriaceae</taxon>
        <taxon>Saxibacter</taxon>
    </lineage>
</organism>
<protein>
    <submittedName>
        <fullName evidence="1">DUF3046 domain-containing protein</fullName>
    </submittedName>
</protein>
<dbReference type="RefSeq" id="WP_349639945.1">
    <property type="nucleotide sequence ID" value="NZ_CP090958.1"/>
</dbReference>
<evidence type="ECO:0000313" key="1">
    <source>
        <dbReference type="EMBL" id="WGW13133.1"/>
    </source>
</evidence>
<sequence>MRHTAFWELMNDEFGSWRAQALFHDLALSTMSSRTAEEALGAGEDPRQVWLAVCEAADVPAERHLGISKPPSK</sequence>
<gene>
    <name evidence="1" type="ORF">LWF01_04995</name>
</gene>
<dbReference type="Proteomes" id="UP001209083">
    <property type="component" value="Chromosome"/>
</dbReference>
<accession>A0ABY8QVX3</accession>
<dbReference type="InterPro" id="IPR021408">
    <property type="entry name" value="DUF3046"/>
</dbReference>
<keyword evidence="2" id="KW-1185">Reference proteome</keyword>
<name>A0ABY8QVX3_9MICO</name>
<dbReference type="EMBL" id="CP090958">
    <property type="protein sequence ID" value="WGW13133.1"/>
    <property type="molecule type" value="Genomic_DNA"/>
</dbReference>
<evidence type="ECO:0000313" key="2">
    <source>
        <dbReference type="Proteomes" id="UP001209083"/>
    </source>
</evidence>
<proteinExistence type="predicted"/>
<dbReference type="Pfam" id="PF11248">
    <property type="entry name" value="DUF3046"/>
    <property type="match status" value="1"/>
</dbReference>